<dbReference type="Proteomes" id="UP000283727">
    <property type="component" value="Unassembled WGS sequence"/>
</dbReference>
<proteinExistence type="predicted"/>
<evidence type="ECO:0000256" key="1">
    <source>
        <dbReference type="SAM" id="MobiDB-lite"/>
    </source>
</evidence>
<name>A0A415C599_BIFBI</name>
<organism evidence="2 3">
    <name type="scientific">Bifidobacterium bifidum</name>
    <dbReference type="NCBI Taxonomy" id="1681"/>
    <lineage>
        <taxon>Bacteria</taxon>
        <taxon>Bacillati</taxon>
        <taxon>Actinomycetota</taxon>
        <taxon>Actinomycetes</taxon>
        <taxon>Bifidobacteriales</taxon>
        <taxon>Bifidobacteriaceae</taxon>
        <taxon>Bifidobacterium</taxon>
    </lineage>
</organism>
<protein>
    <submittedName>
        <fullName evidence="2">Uncharacterized protein</fullName>
    </submittedName>
</protein>
<evidence type="ECO:0000313" key="2">
    <source>
        <dbReference type="EMBL" id="RHJ23356.1"/>
    </source>
</evidence>
<comment type="caution">
    <text evidence="2">The sequence shown here is derived from an EMBL/GenBank/DDBJ whole genome shotgun (WGS) entry which is preliminary data.</text>
</comment>
<accession>A0A415C599</accession>
<reference evidence="2 3" key="1">
    <citation type="submission" date="2018-08" db="EMBL/GenBank/DDBJ databases">
        <title>A genome reference for cultivated species of the human gut microbiota.</title>
        <authorList>
            <person name="Zou Y."/>
            <person name="Xue W."/>
            <person name="Luo G."/>
        </authorList>
    </citation>
    <scope>NUCLEOTIDE SEQUENCE [LARGE SCALE GENOMIC DNA]</scope>
    <source>
        <strain evidence="2 3">AM12-10</strain>
    </source>
</reference>
<feature type="region of interest" description="Disordered" evidence="1">
    <location>
        <begin position="103"/>
        <end position="125"/>
    </location>
</feature>
<dbReference type="EMBL" id="QRLR01000003">
    <property type="protein sequence ID" value="RHJ23356.1"/>
    <property type="molecule type" value="Genomic_DNA"/>
</dbReference>
<evidence type="ECO:0000313" key="3">
    <source>
        <dbReference type="Proteomes" id="UP000283727"/>
    </source>
</evidence>
<dbReference type="AlphaFoldDB" id="A0A415C599"/>
<gene>
    <name evidence="2" type="ORF">DW137_06440</name>
</gene>
<sequence length="125" mass="13865">MGLPHIFAAPQDPHTCLHSRHSPSCVLKCAPKRQAREHKDANAPVCVPMCARSSFRRALRDANERIRARTLEIPRLTSFISSNGIPTAIHSSSTVHSQYVAAKPQHNQAPPHERVRNTTFSVSRG</sequence>